<dbReference type="SUPFAM" id="SSF48498">
    <property type="entry name" value="Tetracyclin repressor-like, C-terminal domain"/>
    <property type="match status" value="1"/>
</dbReference>
<dbReference type="InterPro" id="IPR009057">
    <property type="entry name" value="Homeodomain-like_sf"/>
</dbReference>
<dbReference type="InterPro" id="IPR025996">
    <property type="entry name" value="MT1864/Rv1816-like_C"/>
</dbReference>
<proteinExistence type="predicted"/>
<keyword evidence="3" id="KW-0804">Transcription</keyword>
<name>A0A485M5B1_9ZZZZ</name>
<dbReference type="SUPFAM" id="SSF46689">
    <property type="entry name" value="Homeodomain-like"/>
    <property type="match status" value="1"/>
</dbReference>
<dbReference type="InterPro" id="IPR036271">
    <property type="entry name" value="Tet_transcr_reg_TetR-rel_C_sf"/>
</dbReference>
<dbReference type="Pfam" id="PF00440">
    <property type="entry name" value="TetR_N"/>
    <property type="match status" value="1"/>
</dbReference>
<evidence type="ECO:0000256" key="3">
    <source>
        <dbReference type="ARBA" id="ARBA00023163"/>
    </source>
</evidence>
<dbReference type="GO" id="GO:0003700">
    <property type="term" value="F:DNA-binding transcription factor activity"/>
    <property type="evidence" value="ECO:0007669"/>
    <property type="project" value="TreeGrafter"/>
</dbReference>
<keyword evidence="1" id="KW-0805">Transcription regulation</keyword>
<accession>A0A485M5B1</accession>
<evidence type="ECO:0000313" key="5">
    <source>
        <dbReference type="EMBL" id="VFU18607.1"/>
    </source>
</evidence>
<dbReference type="Gene3D" id="1.10.357.10">
    <property type="entry name" value="Tetracycline Repressor, domain 2"/>
    <property type="match status" value="1"/>
</dbReference>
<dbReference type="PANTHER" id="PTHR30055">
    <property type="entry name" value="HTH-TYPE TRANSCRIPTIONAL REGULATOR RUTR"/>
    <property type="match status" value="1"/>
</dbReference>
<dbReference type="EMBL" id="CAADRM010000154">
    <property type="protein sequence ID" value="VFU18607.1"/>
    <property type="molecule type" value="Genomic_DNA"/>
</dbReference>
<evidence type="ECO:0000259" key="4">
    <source>
        <dbReference type="PROSITE" id="PS50977"/>
    </source>
</evidence>
<dbReference type="AlphaFoldDB" id="A0A485M5B1"/>
<sequence length="231" mass="26530">MPKVARSQEDRELIREKILDEALALISEHGFAAFSMRKLASRLGTTATTIYHYYTSKDELYLMILTKGFDMLYQRLVEIYETVSDPARRIRDMVGAYIDFGIRKANYYNIMFTSDAPKYRDYVGTEIEPVAFYEKQTALKLVDIASQALEDLDRGEGRFTPEEIRYFIIRLWSTLHGVIALYNSRVLQEVDENPEAVIEQIGRDLADEILSLINASFHGARIPAKKGGARR</sequence>
<dbReference type="Pfam" id="PF13305">
    <property type="entry name" value="TetR_C_33"/>
    <property type="match status" value="1"/>
</dbReference>
<dbReference type="PRINTS" id="PR00455">
    <property type="entry name" value="HTHTETR"/>
</dbReference>
<dbReference type="InterPro" id="IPR050109">
    <property type="entry name" value="HTH-type_TetR-like_transc_reg"/>
</dbReference>
<dbReference type="PANTHER" id="PTHR30055:SF234">
    <property type="entry name" value="HTH-TYPE TRANSCRIPTIONAL REGULATOR BETI"/>
    <property type="match status" value="1"/>
</dbReference>
<dbReference type="GO" id="GO:0000976">
    <property type="term" value="F:transcription cis-regulatory region binding"/>
    <property type="evidence" value="ECO:0007669"/>
    <property type="project" value="TreeGrafter"/>
</dbReference>
<gene>
    <name evidence="5" type="primary">kstR</name>
    <name evidence="5" type="ORF">SCFA_860024</name>
</gene>
<reference evidence="5" key="1">
    <citation type="submission" date="2019-03" db="EMBL/GenBank/DDBJ databases">
        <authorList>
            <person name="Hao L."/>
        </authorList>
    </citation>
    <scope>NUCLEOTIDE SEQUENCE</scope>
</reference>
<feature type="domain" description="HTH tetR-type" evidence="4">
    <location>
        <begin position="12"/>
        <end position="72"/>
    </location>
</feature>
<evidence type="ECO:0000256" key="2">
    <source>
        <dbReference type="ARBA" id="ARBA00023125"/>
    </source>
</evidence>
<evidence type="ECO:0000256" key="1">
    <source>
        <dbReference type="ARBA" id="ARBA00023015"/>
    </source>
</evidence>
<organism evidence="5">
    <name type="scientific">anaerobic digester metagenome</name>
    <dbReference type="NCBI Taxonomy" id="1263854"/>
    <lineage>
        <taxon>unclassified sequences</taxon>
        <taxon>metagenomes</taxon>
        <taxon>ecological metagenomes</taxon>
    </lineage>
</organism>
<protein>
    <submittedName>
        <fullName evidence="5">HTH-type transcriptional repressor KstR</fullName>
    </submittedName>
</protein>
<dbReference type="PROSITE" id="PS50977">
    <property type="entry name" value="HTH_TETR_2"/>
    <property type="match status" value="1"/>
</dbReference>
<keyword evidence="2" id="KW-0238">DNA-binding</keyword>
<dbReference type="InterPro" id="IPR001647">
    <property type="entry name" value="HTH_TetR"/>
</dbReference>